<evidence type="ECO:0008006" key="5">
    <source>
        <dbReference type="Google" id="ProtNLM"/>
    </source>
</evidence>
<reference evidence="3 4" key="1">
    <citation type="submission" date="2020-03" db="EMBL/GenBank/DDBJ databases">
        <title>Draft Genome Sequence of Cudoniella acicularis.</title>
        <authorList>
            <person name="Buettner E."/>
            <person name="Kellner H."/>
        </authorList>
    </citation>
    <scope>NUCLEOTIDE SEQUENCE [LARGE SCALE GENOMIC DNA]</scope>
    <source>
        <strain evidence="3 4">DSM 108380</strain>
    </source>
</reference>
<keyword evidence="2" id="KW-0812">Transmembrane</keyword>
<dbReference type="EMBL" id="JAAMPI010001504">
    <property type="protein sequence ID" value="KAF4624960.1"/>
    <property type="molecule type" value="Genomic_DNA"/>
</dbReference>
<feature type="region of interest" description="Disordered" evidence="1">
    <location>
        <begin position="300"/>
        <end position="374"/>
    </location>
</feature>
<dbReference type="AlphaFoldDB" id="A0A8H4VYG8"/>
<feature type="transmembrane region" description="Helical" evidence="2">
    <location>
        <begin position="186"/>
        <end position="207"/>
    </location>
</feature>
<evidence type="ECO:0000313" key="4">
    <source>
        <dbReference type="Proteomes" id="UP000566819"/>
    </source>
</evidence>
<organism evidence="3 4">
    <name type="scientific">Cudoniella acicularis</name>
    <dbReference type="NCBI Taxonomy" id="354080"/>
    <lineage>
        <taxon>Eukaryota</taxon>
        <taxon>Fungi</taxon>
        <taxon>Dikarya</taxon>
        <taxon>Ascomycota</taxon>
        <taxon>Pezizomycotina</taxon>
        <taxon>Leotiomycetes</taxon>
        <taxon>Helotiales</taxon>
        <taxon>Tricladiaceae</taxon>
        <taxon>Cudoniella</taxon>
    </lineage>
</organism>
<feature type="compositionally biased region" description="Polar residues" evidence="1">
    <location>
        <begin position="365"/>
        <end position="374"/>
    </location>
</feature>
<proteinExistence type="predicted"/>
<dbReference type="Proteomes" id="UP000566819">
    <property type="component" value="Unassembled WGS sequence"/>
</dbReference>
<comment type="caution">
    <text evidence="3">The sequence shown here is derived from an EMBL/GenBank/DDBJ whole genome shotgun (WGS) entry which is preliminary data.</text>
</comment>
<keyword evidence="4" id="KW-1185">Reference proteome</keyword>
<protein>
    <recommendedName>
        <fullName evidence="5">Phytocyanin domain-containing protein</fullName>
    </recommendedName>
</protein>
<gene>
    <name evidence="3" type="ORF">G7Y89_g13207</name>
</gene>
<dbReference type="PANTHER" id="PTHR34883:SF16">
    <property type="entry name" value="RICH PROTEIN, PUTATIVE-RELATED"/>
    <property type="match status" value="1"/>
</dbReference>
<dbReference type="PANTHER" id="PTHR34883">
    <property type="entry name" value="SERINE-RICH PROTEIN, PUTATIVE-RELATED-RELATED"/>
    <property type="match status" value="1"/>
</dbReference>
<dbReference type="InterPro" id="IPR008972">
    <property type="entry name" value="Cupredoxin"/>
</dbReference>
<evidence type="ECO:0000256" key="1">
    <source>
        <dbReference type="SAM" id="MobiDB-lite"/>
    </source>
</evidence>
<accession>A0A8H4VYG8</accession>
<feature type="region of interest" description="Disordered" evidence="1">
    <location>
        <begin position="242"/>
        <end position="276"/>
    </location>
</feature>
<dbReference type="SUPFAM" id="SSF49503">
    <property type="entry name" value="Cupredoxins"/>
    <property type="match status" value="1"/>
</dbReference>
<evidence type="ECO:0000256" key="2">
    <source>
        <dbReference type="SAM" id="Phobius"/>
    </source>
</evidence>
<name>A0A8H4VYG8_9HELO</name>
<evidence type="ECO:0000313" key="3">
    <source>
        <dbReference type="EMBL" id="KAF4624960.1"/>
    </source>
</evidence>
<dbReference type="Gene3D" id="2.60.40.420">
    <property type="entry name" value="Cupredoxins - blue copper proteins"/>
    <property type="match status" value="1"/>
</dbReference>
<dbReference type="OrthoDB" id="5985073at2759"/>
<feature type="compositionally biased region" description="Polar residues" evidence="1">
    <location>
        <begin position="311"/>
        <end position="339"/>
    </location>
</feature>
<dbReference type="InterPro" id="IPR052953">
    <property type="entry name" value="Ser-rich/MCO-related"/>
</dbReference>
<keyword evidence="2" id="KW-0472">Membrane</keyword>
<keyword evidence="2" id="KW-1133">Transmembrane helix</keyword>
<sequence>MLFTATVTNAQAYAYPLEGTAFGVQEVQSISVVAESITAATATTASTASTATSSGPATYTISAGSNPSFTPSTVNANVGDTILFEFSTGNHSITQSSFNSPCVSSNGFDSGYMGNTASHATFGVASSSPQWFFSKQSTDCTDGMVFALNPNSTDTEAAFFRNAINSPLTSSSPSTSSTTPSTSVKVGVGIGVGALVLILAALAGLFFRNRRQKARRGEIKEIDGGYKSTENKGTIMGSDISSMRTTYKNGNHPLDYEREREPPQVPPKGQELHGISSPTELAAGGEYTAVELHGGDAAGYGFPNDRKGSIAGTTEMQSPTSLRDGSPRTAFTNPDSPGSISAELFSPIESPGGKGPEVARKKSLDSQVKSGFAK</sequence>